<dbReference type="SUPFAM" id="SSF55550">
    <property type="entry name" value="SH2 domain"/>
    <property type="match status" value="1"/>
</dbReference>
<dbReference type="InParanoid" id="F6R801"/>
<dbReference type="Pfam" id="PF00017">
    <property type="entry name" value="SH2"/>
    <property type="match status" value="1"/>
</dbReference>
<keyword evidence="2" id="KW-0341">Growth regulation</keyword>
<name>F6R801_CIOIN</name>
<dbReference type="SMART" id="SM00252">
    <property type="entry name" value="SH2"/>
    <property type="match status" value="1"/>
</dbReference>
<evidence type="ECO:0000256" key="5">
    <source>
        <dbReference type="ARBA" id="ARBA00022999"/>
    </source>
</evidence>
<dbReference type="UniPathway" id="UPA00143"/>
<dbReference type="InterPro" id="IPR036036">
    <property type="entry name" value="SOCS_box-like_dom_sf"/>
</dbReference>
<dbReference type="CDD" id="cd10387">
    <property type="entry name" value="SH2_SOCS6"/>
    <property type="match status" value="1"/>
</dbReference>
<dbReference type="SUPFAM" id="SSF158235">
    <property type="entry name" value="SOCS box-like"/>
    <property type="match status" value="1"/>
</dbReference>
<dbReference type="InterPro" id="IPR035865">
    <property type="entry name" value="SOCS6_SH2"/>
</dbReference>
<dbReference type="InterPro" id="IPR037345">
    <property type="entry name" value="SOCS6_SOCS"/>
</dbReference>
<comment type="pathway">
    <text evidence="1">Protein modification; protein ubiquitination.</text>
</comment>
<organism evidence="12 13">
    <name type="scientific">Ciona intestinalis</name>
    <name type="common">Transparent sea squirt</name>
    <name type="synonym">Ascidia intestinalis</name>
    <dbReference type="NCBI Taxonomy" id="7719"/>
    <lineage>
        <taxon>Eukaryota</taxon>
        <taxon>Metazoa</taxon>
        <taxon>Chordata</taxon>
        <taxon>Tunicata</taxon>
        <taxon>Ascidiacea</taxon>
        <taxon>Phlebobranchia</taxon>
        <taxon>Cionidae</taxon>
        <taxon>Ciona</taxon>
    </lineage>
</organism>
<dbReference type="InterPro" id="IPR001496">
    <property type="entry name" value="SOCS_box"/>
</dbReference>
<evidence type="ECO:0000313" key="13">
    <source>
        <dbReference type="Proteomes" id="UP000008144"/>
    </source>
</evidence>
<accession>F6R801</accession>
<evidence type="ECO:0000256" key="7">
    <source>
        <dbReference type="ARBA" id="ARBA00070640"/>
    </source>
</evidence>
<feature type="compositionally biased region" description="Polar residues" evidence="9">
    <location>
        <begin position="72"/>
        <end position="131"/>
    </location>
</feature>
<feature type="domain" description="SH2" evidence="10">
    <location>
        <begin position="254"/>
        <end position="362"/>
    </location>
</feature>
<evidence type="ECO:0000256" key="1">
    <source>
        <dbReference type="ARBA" id="ARBA00004906"/>
    </source>
</evidence>
<dbReference type="GO" id="GO:0035591">
    <property type="term" value="F:signaling adaptor activity"/>
    <property type="evidence" value="ECO:0000318"/>
    <property type="project" value="GO_Central"/>
</dbReference>
<evidence type="ECO:0000256" key="9">
    <source>
        <dbReference type="SAM" id="MobiDB-lite"/>
    </source>
</evidence>
<keyword evidence="3" id="KW-0734">Signal transduction inhibitor</keyword>
<dbReference type="GO" id="GO:0035556">
    <property type="term" value="P:intracellular signal transduction"/>
    <property type="evidence" value="ECO:0007669"/>
    <property type="project" value="InterPro"/>
</dbReference>
<dbReference type="GO" id="GO:0009968">
    <property type="term" value="P:negative regulation of signal transduction"/>
    <property type="evidence" value="ECO:0007669"/>
    <property type="project" value="UniProtKB-KW"/>
</dbReference>
<evidence type="ECO:0000259" key="11">
    <source>
        <dbReference type="PROSITE" id="PS50225"/>
    </source>
</evidence>
<dbReference type="OMA" id="IFCYSRT"/>
<evidence type="ECO:0000256" key="2">
    <source>
        <dbReference type="ARBA" id="ARBA00022604"/>
    </source>
</evidence>
<dbReference type="GO" id="GO:0005829">
    <property type="term" value="C:cytosol"/>
    <property type="evidence" value="ECO:0007669"/>
    <property type="project" value="UniProtKB-ARBA"/>
</dbReference>
<keyword evidence="4" id="KW-0833">Ubl conjugation pathway</keyword>
<evidence type="ECO:0000256" key="6">
    <source>
        <dbReference type="ARBA" id="ARBA00053794"/>
    </source>
</evidence>
<reference evidence="13" key="1">
    <citation type="journal article" date="2002" name="Science">
        <title>The draft genome of Ciona intestinalis: insights into chordate and vertebrate origins.</title>
        <authorList>
            <person name="Dehal P."/>
            <person name="Satou Y."/>
            <person name="Campbell R.K."/>
            <person name="Chapman J."/>
            <person name="Degnan B."/>
            <person name="De Tomaso A."/>
            <person name="Davidson B."/>
            <person name="Di Gregorio A."/>
            <person name="Gelpke M."/>
            <person name="Goodstein D.M."/>
            <person name="Harafuji N."/>
            <person name="Hastings K.E."/>
            <person name="Ho I."/>
            <person name="Hotta K."/>
            <person name="Huang W."/>
            <person name="Kawashima T."/>
            <person name="Lemaire P."/>
            <person name="Martinez D."/>
            <person name="Meinertzhagen I.A."/>
            <person name="Necula S."/>
            <person name="Nonaka M."/>
            <person name="Putnam N."/>
            <person name="Rash S."/>
            <person name="Saiga H."/>
            <person name="Satake M."/>
            <person name="Terry A."/>
            <person name="Yamada L."/>
            <person name="Wang H.G."/>
            <person name="Awazu S."/>
            <person name="Azumi K."/>
            <person name="Boore J."/>
            <person name="Branno M."/>
            <person name="Chin-Bow S."/>
            <person name="DeSantis R."/>
            <person name="Doyle S."/>
            <person name="Francino P."/>
            <person name="Keys D.N."/>
            <person name="Haga S."/>
            <person name="Hayashi H."/>
            <person name="Hino K."/>
            <person name="Imai K.S."/>
            <person name="Inaba K."/>
            <person name="Kano S."/>
            <person name="Kobayashi K."/>
            <person name="Kobayashi M."/>
            <person name="Lee B.I."/>
            <person name="Makabe K.W."/>
            <person name="Manohar C."/>
            <person name="Matassi G."/>
            <person name="Medina M."/>
            <person name="Mochizuki Y."/>
            <person name="Mount S."/>
            <person name="Morishita T."/>
            <person name="Miura S."/>
            <person name="Nakayama A."/>
            <person name="Nishizaka S."/>
            <person name="Nomoto H."/>
            <person name="Ohta F."/>
            <person name="Oishi K."/>
            <person name="Rigoutsos I."/>
            <person name="Sano M."/>
            <person name="Sasaki A."/>
            <person name="Sasakura Y."/>
            <person name="Shoguchi E."/>
            <person name="Shin-i T."/>
            <person name="Spagnuolo A."/>
            <person name="Stainier D."/>
            <person name="Suzuki M.M."/>
            <person name="Tassy O."/>
            <person name="Takatori N."/>
            <person name="Tokuoka M."/>
            <person name="Yagi K."/>
            <person name="Yoshizaki F."/>
            <person name="Wada S."/>
            <person name="Zhang C."/>
            <person name="Hyatt P.D."/>
            <person name="Larimer F."/>
            <person name="Detter C."/>
            <person name="Doggett N."/>
            <person name="Glavina T."/>
            <person name="Hawkins T."/>
            <person name="Richardson P."/>
            <person name="Lucas S."/>
            <person name="Kohara Y."/>
            <person name="Levine M."/>
            <person name="Satoh N."/>
            <person name="Rokhsar D.S."/>
        </authorList>
    </citation>
    <scope>NUCLEOTIDE SEQUENCE [LARGE SCALE GENOMIC DNA]</scope>
</reference>
<keyword evidence="13" id="KW-1185">Reference proteome</keyword>
<dbReference type="PANTHER" id="PTHR10155">
    <property type="entry name" value="PHOSPHATIDYLINOSITOL 3-KINASE REGULATORY SUBUNIT"/>
    <property type="match status" value="1"/>
</dbReference>
<evidence type="ECO:0000259" key="10">
    <source>
        <dbReference type="PROSITE" id="PS50001"/>
    </source>
</evidence>
<reference evidence="12" key="3">
    <citation type="submission" date="2025-08" db="UniProtKB">
        <authorList>
            <consortium name="Ensembl"/>
        </authorList>
    </citation>
    <scope>IDENTIFICATION</scope>
</reference>
<dbReference type="Proteomes" id="UP000008144">
    <property type="component" value="Chromosome 3"/>
</dbReference>
<dbReference type="Ensembl" id="ENSCINT00000018328.3">
    <property type="protein sequence ID" value="ENSCINP00000018328.3"/>
    <property type="gene ID" value="ENSCING00000009026.3"/>
</dbReference>
<proteinExistence type="predicted"/>
<keyword evidence="5 8" id="KW-0727">SH2 domain</keyword>
<protein>
    <recommendedName>
        <fullName evidence="7">Suppressor of cytokine signaling 6</fullName>
    </recommendedName>
</protein>
<evidence type="ECO:0000256" key="8">
    <source>
        <dbReference type="PROSITE-ProRule" id="PRU00191"/>
    </source>
</evidence>
<dbReference type="FunFam" id="1.10.750.20:FF:000002">
    <property type="entry name" value="Suppressor of cytokine signaling 2"/>
    <property type="match status" value="1"/>
</dbReference>
<sequence>MKRFRNLSVNKRKKHLDTAVPEIDNVEPQSKDDNVPINQKAKFKFRIGKTLFRTKSAKKSSSSNESERNSTIAENKNGPSSSLTDVQSNQDSPIQVNNSNFLNDSTQERSCQTDELSNGQAGNVQNITPKQHINGHAGGDQLHSSNYTCNNFTSQGTSENSPNENLYQLPSNDTHTNHSGKLSQLQEEDTVVPDSTDVYQTPESLDHGIMGATAAPVSPDVNHTFHTLTSLHVPPTMRKNTLTNEFKKLAQQGWYWGPLTRSEAEDKLNETPNGSFLVRDSSDERYLLSLSFRSFGRTLHTRIEHSSGNFSFYENNRMQSYDSVVDLIMDSVRDSQEAGIFCYSRTRDPLATTYPVRLIHPVSRLSQVRTLQYLCRFVIRQYTRIDHIESLPLPNPVKGYLNESYF</sequence>
<dbReference type="Gene3D" id="3.30.505.10">
    <property type="entry name" value="SH2 domain"/>
    <property type="match status" value="1"/>
</dbReference>
<comment type="function">
    <text evidence="6">SOCS family proteins form part of a classical negative feedback system that regulates cytokine signal transduction. May be a substrate recognition component of a SCF-like ECS (Elongin BC-CUL2/5-SOCS-box protein) E3 ubiquitin-protein ligase complex which mediates the ubiquitination and subsequent proteasomal degradation of target proteins. Regulates KIT degradation by ubiquitination of the tyrosine-phosphorylated receptor.</text>
</comment>
<evidence type="ECO:0000256" key="4">
    <source>
        <dbReference type="ARBA" id="ARBA00022786"/>
    </source>
</evidence>
<dbReference type="SMART" id="SM00253">
    <property type="entry name" value="SOCS"/>
    <property type="match status" value="1"/>
</dbReference>
<dbReference type="InterPro" id="IPR036860">
    <property type="entry name" value="SH2_dom_sf"/>
</dbReference>
<dbReference type="Gene3D" id="1.10.750.20">
    <property type="entry name" value="SOCS box"/>
    <property type="match status" value="1"/>
</dbReference>
<feature type="region of interest" description="Disordered" evidence="9">
    <location>
        <begin position="54"/>
        <end position="192"/>
    </location>
</feature>
<dbReference type="AlphaFoldDB" id="F6R801"/>
<dbReference type="GeneTree" id="ENSGT00940000154847"/>
<dbReference type="Pfam" id="PF07525">
    <property type="entry name" value="SOCS_box"/>
    <property type="match status" value="1"/>
</dbReference>
<evidence type="ECO:0000313" key="12">
    <source>
        <dbReference type="Ensembl" id="ENSCINP00000018328.3"/>
    </source>
</evidence>
<evidence type="ECO:0000256" key="3">
    <source>
        <dbReference type="ARBA" id="ARBA00022700"/>
    </source>
</evidence>
<dbReference type="EMBL" id="EAAA01001776">
    <property type="status" value="NOT_ANNOTATED_CDS"/>
    <property type="molecule type" value="Genomic_DNA"/>
</dbReference>
<dbReference type="PROSITE" id="PS50225">
    <property type="entry name" value="SOCS"/>
    <property type="match status" value="1"/>
</dbReference>
<feature type="domain" description="SOCS box" evidence="11">
    <location>
        <begin position="357"/>
        <end position="406"/>
    </location>
</feature>
<dbReference type="GO" id="GO:0040008">
    <property type="term" value="P:regulation of growth"/>
    <property type="evidence" value="ECO:0007669"/>
    <property type="project" value="InterPro"/>
</dbReference>
<reference evidence="12" key="4">
    <citation type="submission" date="2025-09" db="UniProtKB">
        <authorList>
            <consortium name="Ensembl"/>
        </authorList>
    </citation>
    <scope>IDENTIFICATION</scope>
</reference>
<dbReference type="STRING" id="7719.ENSCINP00000018328"/>
<dbReference type="SMART" id="SM00969">
    <property type="entry name" value="SOCS_box"/>
    <property type="match status" value="1"/>
</dbReference>
<dbReference type="GO" id="GO:0016567">
    <property type="term" value="P:protein ubiquitination"/>
    <property type="evidence" value="ECO:0007669"/>
    <property type="project" value="UniProtKB-UniPathway"/>
</dbReference>
<dbReference type="InterPro" id="IPR000980">
    <property type="entry name" value="SH2"/>
</dbReference>
<feature type="compositionally biased region" description="Polar residues" evidence="9">
    <location>
        <begin position="142"/>
        <end position="185"/>
    </location>
</feature>
<dbReference type="PROSITE" id="PS50001">
    <property type="entry name" value="SH2"/>
    <property type="match status" value="1"/>
</dbReference>
<dbReference type="HOGENOM" id="CLU_677838_0_0_1"/>
<dbReference type="FunFam" id="3.30.505.10:FF:000036">
    <property type="entry name" value="Suppressor of cytokine signaling 6"/>
    <property type="match status" value="1"/>
</dbReference>
<dbReference type="CDD" id="cd03740">
    <property type="entry name" value="SOCS_SOCS6"/>
    <property type="match status" value="1"/>
</dbReference>
<reference evidence="12" key="2">
    <citation type="journal article" date="2008" name="Genome Biol.">
        <title>Improved genome assembly and evidence-based global gene model set for the chordate Ciona intestinalis: new insight into intron and operon populations.</title>
        <authorList>
            <person name="Satou Y."/>
            <person name="Mineta K."/>
            <person name="Ogasawara M."/>
            <person name="Sasakura Y."/>
            <person name="Shoguchi E."/>
            <person name="Ueno K."/>
            <person name="Yamada L."/>
            <person name="Matsumoto J."/>
            <person name="Wasserscheid J."/>
            <person name="Dewar K."/>
            <person name="Wiley G.B."/>
            <person name="Macmil S.L."/>
            <person name="Roe B.A."/>
            <person name="Zeller R.W."/>
            <person name="Hastings K.E."/>
            <person name="Lemaire P."/>
            <person name="Lindquist E."/>
            <person name="Endo T."/>
            <person name="Hotta K."/>
            <person name="Inaba K."/>
        </authorList>
    </citation>
    <scope>NUCLEOTIDE SEQUENCE [LARGE SCALE GENOMIC DNA]</scope>
    <source>
        <strain evidence="12">wild type</strain>
    </source>
</reference>
<dbReference type="PANTHER" id="PTHR10155:SF32">
    <property type="entry name" value="LP02169P"/>
    <property type="match status" value="1"/>
</dbReference>